<name>A0ABV4EGQ4_BREEP</name>
<feature type="compositionally biased region" description="Basic and acidic residues" evidence="1">
    <location>
        <begin position="502"/>
        <end position="518"/>
    </location>
</feature>
<feature type="compositionally biased region" description="Polar residues" evidence="1">
    <location>
        <begin position="716"/>
        <end position="725"/>
    </location>
</feature>
<evidence type="ECO:0000313" key="3">
    <source>
        <dbReference type="EMBL" id="MEY9257695.1"/>
    </source>
</evidence>
<proteinExistence type="predicted"/>
<evidence type="ECO:0008006" key="5">
    <source>
        <dbReference type="Google" id="ProtNLM"/>
    </source>
</evidence>
<reference evidence="3 4" key="1">
    <citation type="submission" date="2024-07" db="EMBL/GenBank/DDBJ databases">
        <title>Mealworm larvae gut microbial communities from Newark, Delaware, USA.</title>
        <authorList>
            <person name="Blenner M."/>
        </authorList>
    </citation>
    <scope>NUCLEOTIDE SEQUENCE [LARGE SCALE GENOMIC DNA]</scope>
    <source>
        <strain evidence="3 4">UD i117</strain>
    </source>
</reference>
<feature type="compositionally biased region" description="Low complexity" evidence="1">
    <location>
        <begin position="556"/>
        <end position="585"/>
    </location>
</feature>
<evidence type="ECO:0000256" key="2">
    <source>
        <dbReference type="SAM" id="Phobius"/>
    </source>
</evidence>
<keyword evidence="4" id="KW-1185">Reference proteome</keyword>
<gene>
    <name evidence="3" type="ORF">ABH903_000705</name>
</gene>
<keyword evidence="2" id="KW-0472">Membrane</keyword>
<feature type="compositionally biased region" description="Low complexity" evidence="1">
    <location>
        <begin position="603"/>
        <end position="618"/>
    </location>
</feature>
<evidence type="ECO:0000256" key="1">
    <source>
        <dbReference type="SAM" id="MobiDB-lite"/>
    </source>
</evidence>
<evidence type="ECO:0000313" key="4">
    <source>
        <dbReference type="Proteomes" id="UP001565435"/>
    </source>
</evidence>
<feature type="region of interest" description="Disordered" evidence="1">
    <location>
        <begin position="597"/>
        <end position="677"/>
    </location>
</feature>
<sequence>MVALIDIEPGMVVAGRYVVSTVDRRWLPEKPEVGAVCTGLDAILDEPVLILVADADGSNDVLEAARRVSILGDPRIAPTLDVGHSNGLDYIVIKRIAVTPFNQILPRSPLPVDAACALIGEVGSALVTSARRGLFHMFLRPSLVGLTSKGAVVIAGIGIDAALALDTGLVEQKDYTPTKASRRDALALVQLFYTALTGFWPGEESFDGIPPAEKENARIARAQALNPEVPDKLDDFVSGIITGSDPGPGSVAEVLGYIDDWDPELLRYVNRAPVAENENLFDQSPRSFDEATSLPAPRSKTIGPGPEGAASASEDQVQAALVRIGITRPGTRGLAAGVVGHTTGRYADRMQMREASSFPIAKEQLDSAAQDWEEWQPEQTYSEYSEYAEHEYDENLTTPIMSREDDSDPDTQALEIVPENDDEGDENDTRVIMDDEDEDDGSWFLGGMFETNEQQREHQRREYERERRIAKAKEDEARRRLAAFEASSTARQQEANAAAPPKEMRRLSPDSVDDRSAADDQNSVNEPSTEAATGSSSIRPAERKAGKPRQQHSDSTDAAQAASAKNRNKVAGAAGAAVAGAAAAGAAAGAGVGAKAHADKSRGSTSGTSESGASKPAGSAGGAGSGATKTVAGPGANTATVGAAAAAGSGGAGSGGSAASGGSGSGSGGSGPEERDPAATRKPFLWLVLGLAVVAAIVLGIVIIAFNSGEEEPTPVSETSAPSEQPTKKEEKKTPKADPPKIENVESLDPEGDGSEHDSEVENVIPKTEGSWNTDRYNSASFGNLKSGVGLLFEFEDETTISKVKVASGNSGGKFEIRDGDDPEDAKVIGEGVFDAEGAVTVEFDEEVETDKLILWITDLPQTDGGFKATISSVKFS</sequence>
<feature type="transmembrane region" description="Helical" evidence="2">
    <location>
        <begin position="570"/>
        <end position="592"/>
    </location>
</feature>
<feature type="compositionally biased region" description="Polar residues" evidence="1">
    <location>
        <begin position="486"/>
        <end position="495"/>
    </location>
</feature>
<feature type="transmembrane region" description="Helical" evidence="2">
    <location>
        <begin position="684"/>
        <end position="706"/>
    </location>
</feature>
<dbReference type="Gene3D" id="1.10.510.10">
    <property type="entry name" value="Transferase(Phosphotransferase) domain 1"/>
    <property type="match status" value="1"/>
</dbReference>
<feature type="compositionally biased region" description="Basic and acidic residues" evidence="1">
    <location>
        <begin position="726"/>
        <end position="744"/>
    </location>
</feature>
<feature type="compositionally biased region" description="Basic and acidic residues" evidence="1">
    <location>
        <begin position="453"/>
        <end position="479"/>
    </location>
</feature>
<feature type="region of interest" description="Disordered" evidence="1">
    <location>
        <begin position="280"/>
        <end position="315"/>
    </location>
</feature>
<organism evidence="3 4">
    <name type="scientific">Brevibacterium epidermidis</name>
    <dbReference type="NCBI Taxonomy" id="1698"/>
    <lineage>
        <taxon>Bacteria</taxon>
        <taxon>Bacillati</taxon>
        <taxon>Actinomycetota</taxon>
        <taxon>Actinomycetes</taxon>
        <taxon>Micrococcales</taxon>
        <taxon>Brevibacteriaceae</taxon>
        <taxon>Brevibacterium</taxon>
    </lineage>
</organism>
<feature type="compositionally biased region" description="Gly residues" evidence="1">
    <location>
        <begin position="648"/>
        <end position="671"/>
    </location>
</feature>
<accession>A0ABV4EGQ4</accession>
<feature type="region of interest" description="Disordered" evidence="1">
    <location>
        <begin position="710"/>
        <end position="773"/>
    </location>
</feature>
<keyword evidence="2" id="KW-1133">Transmembrane helix</keyword>
<feature type="compositionally biased region" description="Polar residues" evidence="1">
    <location>
        <begin position="519"/>
        <end position="538"/>
    </location>
</feature>
<feature type="region of interest" description="Disordered" evidence="1">
    <location>
        <begin position="400"/>
        <end position="585"/>
    </location>
</feature>
<protein>
    <recommendedName>
        <fullName evidence="5">Virulence factor MviN</fullName>
    </recommendedName>
</protein>
<feature type="compositionally biased region" description="Basic and acidic residues" evidence="1">
    <location>
        <begin position="540"/>
        <end position="555"/>
    </location>
</feature>
<dbReference type="Proteomes" id="UP001565435">
    <property type="component" value="Unassembled WGS sequence"/>
</dbReference>
<dbReference type="EMBL" id="JBGBYS010000003">
    <property type="protein sequence ID" value="MEY9257695.1"/>
    <property type="molecule type" value="Genomic_DNA"/>
</dbReference>
<comment type="caution">
    <text evidence="3">The sequence shown here is derived from an EMBL/GenBank/DDBJ whole genome shotgun (WGS) entry which is preliminary data.</text>
</comment>
<keyword evidence="2" id="KW-0812">Transmembrane</keyword>
<dbReference type="RefSeq" id="WP_370035070.1">
    <property type="nucleotide sequence ID" value="NZ_JBGBYS010000003.1"/>
</dbReference>